<dbReference type="Proteomes" id="UP000027604">
    <property type="component" value="Chromosome I"/>
</dbReference>
<evidence type="ECO:0000313" key="2">
    <source>
        <dbReference type="Proteomes" id="UP000027604"/>
    </source>
</evidence>
<keyword evidence="2" id="KW-1185">Reference proteome</keyword>
<name>W0V8V6_9BURK</name>
<proteinExistence type="predicted"/>
<sequence>MNKSAAVTAKLAIINGKFYAEEKQKEYTRHRISKNSLRKLSGRERIHDTFIEELIEEFARLGWHFFIHSDTEYAVLQADKVNVWAKLGTSRVHELIKKMDNGDEDAVDDEFDRLFGADDEPSSDDE</sequence>
<dbReference type="RefSeq" id="WP_038493909.1">
    <property type="nucleotide sequence ID" value="NZ_BCTH01000026.1"/>
</dbReference>
<accession>W0V8V6</accession>
<dbReference type="AlphaFoldDB" id="W0V8V6"/>
<reference evidence="1 2" key="1">
    <citation type="journal article" date="2015" name="Genome Announc.">
        <title>Genome Sequence of Mushroom Soft-Rot Pathogen Janthinobacterium agaricidamnosum.</title>
        <authorList>
            <person name="Graupner K."/>
            <person name="Lackner G."/>
            <person name="Hertweck C."/>
        </authorList>
    </citation>
    <scope>NUCLEOTIDE SEQUENCE [LARGE SCALE GENOMIC DNA]</scope>
    <source>
        <strain evidence="2">NBRC 102515 / DSM 9628</strain>
    </source>
</reference>
<dbReference type="EMBL" id="HG322949">
    <property type="protein sequence ID" value="CDG84010.1"/>
    <property type="molecule type" value="Genomic_DNA"/>
</dbReference>
<dbReference type="HOGENOM" id="CLU_1978502_0_0_4"/>
<dbReference type="PATRIC" id="fig|1349767.4.peg.5176"/>
<evidence type="ECO:0000313" key="1">
    <source>
        <dbReference type="EMBL" id="CDG84010.1"/>
    </source>
</evidence>
<gene>
    <name evidence="1" type="ORF">GJA_3391</name>
</gene>
<protein>
    <submittedName>
        <fullName evidence="1">Uncharacterized protein</fullName>
    </submittedName>
</protein>
<dbReference type="KEGG" id="jag:GJA_3391"/>
<organism evidence="1 2">
    <name type="scientific">Janthinobacterium agaricidamnosum NBRC 102515 = DSM 9628</name>
    <dbReference type="NCBI Taxonomy" id="1349767"/>
    <lineage>
        <taxon>Bacteria</taxon>
        <taxon>Pseudomonadati</taxon>
        <taxon>Pseudomonadota</taxon>
        <taxon>Betaproteobacteria</taxon>
        <taxon>Burkholderiales</taxon>
        <taxon>Oxalobacteraceae</taxon>
        <taxon>Janthinobacterium</taxon>
    </lineage>
</organism>